<sequence length="57" mass="6767">MGAKRKEYSRVQSSQVEWIEYHLETRKQGKQSVDQLMPIEIVFCWRSLPCESIRALP</sequence>
<gene>
    <name evidence="1" type="primary">Bm12779</name>
    <name evidence="1" type="ORF">BM_Bm12779</name>
</gene>
<organism evidence="1">
    <name type="scientific">Brugia malayi</name>
    <name type="common">Filarial nematode worm</name>
    <dbReference type="NCBI Taxonomy" id="6279"/>
    <lineage>
        <taxon>Eukaryota</taxon>
        <taxon>Metazoa</taxon>
        <taxon>Ecdysozoa</taxon>
        <taxon>Nematoda</taxon>
        <taxon>Chromadorea</taxon>
        <taxon>Rhabditida</taxon>
        <taxon>Spirurina</taxon>
        <taxon>Spiruromorpha</taxon>
        <taxon>Filarioidea</taxon>
        <taxon>Onchocercidae</taxon>
        <taxon>Brugia</taxon>
    </lineage>
</organism>
<reference evidence="1" key="2">
    <citation type="submission" date="2012-12" db="EMBL/GenBank/DDBJ databases">
        <authorList>
            <consortium name="WormBase Consortium"/>
            <person name="Ghedin E."/>
            <person name="Paulini M."/>
        </authorList>
    </citation>
    <scope>NUCLEOTIDE SEQUENCE</scope>
    <source>
        <strain evidence="1">FR3</strain>
    </source>
</reference>
<protein>
    <submittedName>
        <fullName evidence="1">Bm12779</fullName>
    </submittedName>
</protein>
<dbReference type="EMBL" id="LN857023">
    <property type="protein sequence ID" value="CDQ01687.1"/>
    <property type="molecule type" value="Genomic_DNA"/>
</dbReference>
<name>A0A1I9G5Z8_BRUMA</name>
<proteinExistence type="predicted"/>
<dbReference type="AlphaFoldDB" id="A0A1I9G5Z8"/>
<accession>A0A1I9G5Z8</accession>
<reference evidence="1" key="1">
    <citation type="journal article" date="2007" name="Science">
        <title>Draft genome of the filarial nematode parasite Brugia malayi.</title>
        <authorList>
            <person name="Ghedin E."/>
            <person name="Wang S."/>
            <person name="Spiro D."/>
            <person name="Caler E."/>
            <person name="Zhao Q."/>
            <person name="Crabtree J."/>
            <person name="Allen J.E."/>
            <person name="Delcher A.L."/>
            <person name="Guiliano D.B."/>
            <person name="Miranda-Saavedra D."/>
            <person name="Angiuoli S.V."/>
            <person name="Creasy T."/>
            <person name="Amedeo P."/>
            <person name="Haas B."/>
            <person name="El-Sayed N.M."/>
            <person name="Wortman J.R."/>
            <person name="Feldblyum T."/>
            <person name="Tallon L."/>
            <person name="Schatz M."/>
            <person name="Shumway M."/>
            <person name="Koo H."/>
            <person name="Salzberg S.L."/>
            <person name="Schobel S."/>
            <person name="Pertea M."/>
            <person name="Pop M."/>
            <person name="White O."/>
            <person name="Barton G.J."/>
            <person name="Carlow C.K."/>
            <person name="Crawford M.J."/>
            <person name="Daub J."/>
            <person name="Dimmic M.W."/>
            <person name="Estes C.F."/>
            <person name="Foster J.M."/>
            <person name="Ganatra M."/>
            <person name="Gregory W.F."/>
            <person name="Johnson N.M."/>
            <person name="Jin J."/>
            <person name="Komuniecki R."/>
            <person name="Korf I."/>
            <person name="Kumar S."/>
            <person name="Laney S."/>
            <person name="Li B.W."/>
            <person name="Li W."/>
            <person name="Lindblom T.H."/>
            <person name="Lustigman S."/>
            <person name="Ma D."/>
            <person name="Maina C.V."/>
            <person name="Martin D.M."/>
            <person name="McCarter J.P."/>
            <person name="McReynolds L."/>
            <person name="Mitreva M."/>
            <person name="Nutman T.B."/>
            <person name="Parkinson J."/>
            <person name="Peregrin-Alvarez J.M."/>
            <person name="Poole C."/>
            <person name="Ren Q."/>
            <person name="Saunders L."/>
            <person name="Sluder A.E."/>
            <person name="Smith K."/>
            <person name="Stanke M."/>
            <person name="Unnasch T.R."/>
            <person name="Ware J."/>
            <person name="Wei A.D."/>
            <person name="Weil G."/>
            <person name="Williams D.J."/>
            <person name="Zhang Y."/>
            <person name="Williams S.A."/>
            <person name="Fraser-Liggett C."/>
            <person name="Slatko B."/>
            <person name="Blaxter M.L."/>
            <person name="Scott A.L."/>
        </authorList>
    </citation>
    <scope>NUCLEOTIDE SEQUENCE</scope>
    <source>
        <strain evidence="1">FR3</strain>
    </source>
</reference>
<evidence type="ECO:0000313" key="1">
    <source>
        <dbReference type="EMBL" id="CDQ01687.1"/>
    </source>
</evidence>